<organism evidence="1">
    <name type="scientific">hydrothermal vent metagenome</name>
    <dbReference type="NCBI Taxonomy" id="652676"/>
    <lineage>
        <taxon>unclassified sequences</taxon>
        <taxon>metagenomes</taxon>
        <taxon>ecological metagenomes</taxon>
    </lineage>
</organism>
<dbReference type="AlphaFoldDB" id="A0A3B1CS71"/>
<evidence type="ECO:0008006" key="2">
    <source>
        <dbReference type="Google" id="ProtNLM"/>
    </source>
</evidence>
<dbReference type="EMBL" id="UOGF01000049">
    <property type="protein sequence ID" value="VAX29341.1"/>
    <property type="molecule type" value="Genomic_DNA"/>
</dbReference>
<reference evidence="1" key="1">
    <citation type="submission" date="2018-06" db="EMBL/GenBank/DDBJ databases">
        <authorList>
            <person name="Zhirakovskaya E."/>
        </authorList>
    </citation>
    <scope>NUCLEOTIDE SEQUENCE</scope>
</reference>
<proteinExistence type="predicted"/>
<protein>
    <recommendedName>
        <fullName evidence="2">Nuclear transport factor 2 family protein</fullName>
    </recommendedName>
</protein>
<evidence type="ECO:0000313" key="1">
    <source>
        <dbReference type="EMBL" id="VAX29341.1"/>
    </source>
</evidence>
<dbReference type="PROSITE" id="PS51257">
    <property type="entry name" value="PROKAR_LIPOPROTEIN"/>
    <property type="match status" value="1"/>
</dbReference>
<gene>
    <name evidence="1" type="ORF">MNBD_NITROSPIRAE01-1764</name>
</gene>
<name>A0A3B1CS71_9ZZZZ</name>
<accession>A0A3B1CS71</accession>
<sequence>MFYSRKQQGKNSGLLTKWILLFALFFLSACASDPKRASPIVTQVGQIQKSLKHLSKAYEKRDESAFFKTLDADSKLLDALKDGIKRDFERFTVVTLSFVIDHIVIKENVSQTTLRWQGRWTLPSSSEAIEKRGKVIFSWVNRDHPKLTEIRGDSPFGSLPRP</sequence>